<feature type="compositionally biased region" description="Low complexity" evidence="15">
    <location>
        <begin position="126"/>
        <end position="137"/>
    </location>
</feature>
<dbReference type="Proteomes" id="UP001562425">
    <property type="component" value="Unassembled WGS sequence"/>
</dbReference>
<evidence type="ECO:0000256" key="1">
    <source>
        <dbReference type="ARBA" id="ARBA00001913"/>
    </source>
</evidence>
<feature type="transmembrane region" description="Helical" evidence="16">
    <location>
        <begin position="171"/>
        <end position="191"/>
    </location>
</feature>
<gene>
    <name evidence="17" type="ORF">pipiens_017118</name>
</gene>
<dbReference type="InterPro" id="IPR009283">
    <property type="entry name" value="Apyrase"/>
</dbReference>
<feature type="binding site" evidence="14">
    <location>
        <position position="296"/>
    </location>
    <ligand>
        <name>Ca(2+)</name>
        <dbReference type="ChEBI" id="CHEBI:29108"/>
    </ligand>
</feature>
<keyword evidence="16" id="KW-0812">Transmembrane</keyword>
<evidence type="ECO:0000256" key="9">
    <source>
        <dbReference type="ARBA" id="ARBA00022840"/>
    </source>
</evidence>
<keyword evidence="5 14" id="KW-0479">Metal-binding</keyword>
<evidence type="ECO:0000256" key="14">
    <source>
        <dbReference type="PIRSR" id="PIRSR609283-1"/>
    </source>
</evidence>
<evidence type="ECO:0000256" key="11">
    <source>
        <dbReference type="ARBA" id="ARBA00025738"/>
    </source>
</evidence>
<organism evidence="17 18">
    <name type="scientific">Culex pipiens pipiens</name>
    <name type="common">Northern house mosquito</name>
    <dbReference type="NCBI Taxonomy" id="38569"/>
    <lineage>
        <taxon>Eukaryota</taxon>
        <taxon>Metazoa</taxon>
        <taxon>Ecdysozoa</taxon>
        <taxon>Arthropoda</taxon>
        <taxon>Hexapoda</taxon>
        <taxon>Insecta</taxon>
        <taxon>Pterygota</taxon>
        <taxon>Neoptera</taxon>
        <taxon>Endopterygota</taxon>
        <taxon>Diptera</taxon>
        <taxon>Nematocera</taxon>
        <taxon>Culicoidea</taxon>
        <taxon>Culicidae</taxon>
        <taxon>Culicinae</taxon>
        <taxon>Culicini</taxon>
        <taxon>Culex</taxon>
        <taxon>Culex</taxon>
    </lineage>
</organism>
<evidence type="ECO:0000256" key="3">
    <source>
        <dbReference type="ARBA" id="ARBA00022442"/>
    </source>
</evidence>
<dbReference type="PANTHER" id="PTHR13023">
    <property type="entry name" value="APYRASE"/>
    <property type="match status" value="1"/>
</dbReference>
<evidence type="ECO:0000256" key="7">
    <source>
        <dbReference type="ARBA" id="ARBA00022801"/>
    </source>
</evidence>
<dbReference type="GO" id="GO:0004050">
    <property type="term" value="F:apyrase activity"/>
    <property type="evidence" value="ECO:0007669"/>
    <property type="project" value="UniProtKB-EC"/>
</dbReference>
<dbReference type="EC" id="3.6.1.5" evidence="2"/>
<reference evidence="17 18" key="1">
    <citation type="submission" date="2024-05" db="EMBL/GenBank/DDBJ databases">
        <title>Culex pipiens pipiens assembly and annotation.</title>
        <authorList>
            <person name="Alout H."/>
            <person name="Durand T."/>
        </authorList>
    </citation>
    <scope>NUCLEOTIDE SEQUENCE [LARGE SCALE GENOMIC DNA]</scope>
    <source>
        <strain evidence="17">HA-2024</strain>
        <tissue evidence="17">Whole body</tissue>
    </source>
</reference>
<keyword evidence="6" id="KW-0547">Nucleotide-binding</keyword>
<protein>
    <recommendedName>
        <fullName evidence="13">Apyrase</fullName>
        <ecNumber evidence="2">3.6.1.5</ecNumber>
    </recommendedName>
</protein>
<name>A0ABD1CI11_CULPP</name>
<keyword evidence="4" id="KW-0800">Toxin</keyword>
<dbReference type="InterPro" id="IPR036258">
    <property type="entry name" value="Apyrase_sf"/>
</dbReference>
<feature type="region of interest" description="Disordered" evidence="15">
    <location>
        <begin position="113"/>
        <end position="137"/>
    </location>
</feature>
<evidence type="ECO:0000313" key="18">
    <source>
        <dbReference type="Proteomes" id="UP001562425"/>
    </source>
</evidence>
<evidence type="ECO:0000256" key="4">
    <source>
        <dbReference type="ARBA" id="ARBA00022656"/>
    </source>
</evidence>
<comment type="cofactor">
    <cofactor evidence="1 14">
        <name>Ca(2+)</name>
        <dbReference type="ChEBI" id="CHEBI:29108"/>
    </cofactor>
</comment>
<dbReference type="GO" id="GO:0046872">
    <property type="term" value="F:metal ion binding"/>
    <property type="evidence" value="ECO:0007669"/>
    <property type="project" value="UniProtKB-KW"/>
</dbReference>
<keyword evidence="18" id="KW-1185">Reference proteome</keyword>
<proteinExistence type="inferred from homology"/>
<feature type="binding site" evidence="14">
    <location>
        <position position="413"/>
    </location>
    <ligand>
        <name>Ca(2+)</name>
        <dbReference type="ChEBI" id="CHEBI:29108"/>
    </ligand>
</feature>
<keyword evidence="3" id="KW-1201">Platelet aggregation inhibiting toxin</keyword>
<comment type="catalytic activity">
    <reaction evidence="12">
        <text>a ribonucleoside 5'-triphosphate + 2 H2O = a ribonucleoside 5'-phosphate + 2 phosphate + 2 H(+)</text>
        <dbReference type="Rhea" id="RHEA:36795"/>
        <dbReference type="ChEBI" id="CHEBI:15377"/>
        <dbReference type="ChEBI" id="CHEBI:15378"/>
        <dbReference type="ChEBI" id="CHEBI:43474"/>
        <dbReference type="ChEBI" id="CHEBI:58043"/>
        <dbReference type="ChEBI" id="CHEBI:61557"/>
        <dbReference type="EC" id="3.6.1.5"/>
    </reaction>
    <physiologicalReaction direction="left-to-right" evidence="12">
        <dbReference type="Rhea" id="RHEA:36796"/>
    </physiologicalReaction>
</comment>
<keyword evidence="10" id="KW-1199">Hemostasis impairing toxin</keyword>
<evidence type="ECO:0000256" key="8">
    <source>
        <dbReference type="ARBA" id="ARBA00022837"/>
    </source>
</evidence>
<keyword evidence="7" id="KW-0378">Hydrolase</keyword>
<evidence type="ECO:0000256" key="12">
    <source>
        <dbReference type="ARBA" id="ARBA00047297"/>
    </source>
</evidence>
<dbReference type="Gene3D" id="2.120.10.100">
    <property type="entry name" value="Apyrase"/>
    <property type="match status" value="1"/>
</dbReference>
<dbReference type="PANTHER" id="PTHR13023:SF3">
    <property type="entry name" value="SOLUBLE CALCIUM-ACTIVATED NUCLEOTIDASE 1"/>
    <property type="match status" value="1"/>
</dbReference>
<evidence type="ECO:0000256" key="2">
    <source>
        <dbReference type="ARBA" id="ARBA00012148"/>
    </source>
</evidence>
<evidence type="ECO:0000256" key="6">
    <source>
        <dbReference type="ARBA" id="ARBA00022741"/>
    </source>
</evidence>
<comment type="caution">
    <text evidence="17">The sequence shown here is derived from an EMBL/GenBank/DDBJ whole genome shotgun (WGS) entry which is preliminary data.</text>
</comment>
<keyword evidence="16" id="KW-1133">Transmembrane helix</keyword>
<feature type="binding site" evidence="14">
    <location>
        <position position="476"/>
    </location>
    <ligand>
        <name>Ca(2+)</name>
        <dbReference type="ChEBI" id="CHEBI:29108"/>
    </ligand>
</feature>
<evidence type="ECO:0000256" key="13">
    <source>
        <dbReference type="ARBA" id="ARBA00074431"/>
    </source>
</evidence>
<evidence type="ECO:0000256" key="10">
    <source>
        <dbReference type="ARBA" id="ARBA00023240"/>
    </source>
</evidence>
<sequence>MTLICALRPSNNVIFCKLCFTLSRQQKKKTRQSSKNPKNCFRFSRKEKSNLCLRTSSTASCIVGKDNRVTRSISALKFANQTTRSKVTSSGNLAIFVDHPPQVQPSLDEKLRLQQGQPARHGKLRGSSSSSNVNGNGSTVIETGMYLRDWRQALRTPPSYRLGNRTIRLQVSMVWPLAVLGLIVLFLIYVVSRSTFAVGGPSGSSLDRSSLIMYNHTYPLSSPIISNGIYSFRIAVIADLDTNSRVKGKDTWSSYLLKGYLSFIPAKGTITVSWDDVGPKQLKSSFSLKGRGMELSELVVFNGRLLTFDDRTGLVYAIEHDNVFPWLLLMDGDGKAASKGFKSEWATVKDQVLYVGSMGKEWTTSAGDFENNNPMYVKAITVHGEVYHLNWESNFKALRSSIGIEWPGYMIHESGEWSSELKRWVFLPRRCSKDRYNETRDEHMGCKYLLLADESFHSVKPVELKLDNVPATHGFSSFKFLPSTDDQIIVALSTEELNGRTSSYISAFRISGEVVMPETRIPTSYKFEGLEFI</sequence>
<keyword evidence="16" id="KW-0472">Membrane</keyword>
<feature type="binding site" evidence="14">
    <location>
        <position position="297"/>
    </location>
    <ligand>
        <name>Ca(2+)</name>
        <dbReference type="ChEBI" id="CHEBI:29108"/>
    </ligand>
</feature>
<dbReference type="GO" id="GO:0090729">
    <property type="term" value="F:toxin activity"/>
    <property type="evidence" value="ECO:0007669"/>
    <property type="project" value="UniProtKB-KW"/>
</dbReference>
<dbReference type="GO" id="GO:0005524">
    <property type="term" value="F:ATP binding"/>
    <property type="evidence" value="ECO:0007669"/>
    <property type="project" value="UniProtKB-KW"/>
</dbReference>
<keyword evidence="8 14" id="KW-0106">Calcium</keyword>
<evidence type="ECO:0000256" key="16">
    <source>
        <dbReference type="SAM" id="Phobius"/>
    </source>
</evidence>
<feature type="binding site" evidence="14">
    <location>
        <position position="528"/>
    </location>
    <ligand>
        <name>Ca(2+)</name>
        <dbReference type="ChEBI" id="CHEBI:29108"/>
    </ligand>
</feature>
<evidence type="ECO:0000256" key="5">
    <source>
        <dbReference type="ARBA" id="ARBA00022723"/>
    </source>
</evidence>
<dbReference type="SUPFAM" id="SSF101887">
    <property type="entry name" value="Apyrase"/>
    <property type="match status" value="1"/>
</dbReference>
<dbReference type="AlphaFoldDB" id="A0ABD1CI11"/>
<dbReference type="Pfam" id="PF06079">
    <property type="entry name" value="Apyrase"/>
    <property type="match status" value="1"/>
</dbReference>
<keyword evidence="9" id="KW-0067">ATP-binding</keyword>
<feature type="binding site" evidence="14">
    <location>
        <position position="344"/>
    </location>
    <ligand>
        <name>Ca(2+)</name>
        <dbReference type="ChEBI" id="CHEBI:29108"/>
    </ligand>
</feature>
<dbReference type="EMBL" id="JBEHCU010011978">
    <property type="protein sequence ID" value="KAL1376042.1"/>
    <property type="molecule type" value="Genomic_DNA"/>
</dbReference>
<dbReference type="GO" id="GO:0017110">
    <property type="term" value="F:nucleoside diphosphate phosphatase activity"/>
    <property type="evidence" value="ECO:0007669"/>
    <property type="project" value="UniProtKB-ARBA"/>
</dbReference>
<dbReference type="FunFam" id="2.120.10.100:FF:000001">
    <property type="entry name" value="Soluble calcium-activated nucleotidase 1"/>
    <property type="match status" value="1"/>
</dbReference>
<accession>A0ABD1CI11</accession>
<evidence type="ECO:0000313" key="17">
    <source>
        <dbReference type="EMBL" id="KAL1376042.1"/>
    </source>
</evidence>
<comment type="similarity">
    <text evidence="11">Belongs to the apyrase family.</text>
</comment>
<evidence type="ECO:0000256" key="15">
    <source>
        <dbReference type="SAM" id="MobiDB-lite"/>
    </source>
</evidence>